<evidence type="ECO:0000256" key="3">
    <source>
        <dbReference type="ARBA" id="ARBA00023163"/>
    </source>
</evidence>
<name>A0ABS6FVJ7_9BACL</name>
<evidence type="ECO:0000256" key="2">
    <source>
        <dbReference type="ARBA" id="ARBA00023125"/>
    </source>
</evidence>
<organism evidence="5 6">
    <name type="scientific">Paenibacillus brevis</name>
    <dbReference type="NCBI Taxonomy" id="2841508"/>
    <lineage>
        <taxon>Bacteria</taxon>
        <taxon>Bacillati</taxon>
        <taxon>Bacillota</taxon>
        <taxon>Bacilli</taxon>
        <taxon>Bacillales</taxon>
        <taxon>Paenibacillaceae</taxon>
        <taxon>Paenibacillus</taxon>
    </lineage>
</organism>
<evidence type="ECO:0000313" key="6">
    <source>
        <dbReference type="Proteomes" id="UP000743001"/>
    </source>
</evidence>
<dbReference type="InterPro" id="IPR003313">
    <property type="entry name" value="AraC-bd"/>
</dbReference>
<dbReference type="Pfam" id="PF02311">
    <property type="entry name" value="AraC_binding"/>
    <property type="match status" value="1"/>
</dbReference>
<keyword evidence="2" id="KW-0238">DNA-binding</keyword>
<dbReference type="PROSITE" id="PS01124">
    <property type="entry name" value="HTH_ARAC_FAMILY_2"/>
    <property type="match status" value="1"/>
</dbReference>
<reference evidence="5 6" key="1">
    <citation type="submission" date="2021-06" db="EMBL/GenBank/DDBJ databases">
        <authorList>
            <person name="Sun Q."/>
            <person name="Li D."/>
        </authorList>
    </citation>
    <scope>NUCLEOTIDE SEQUENCE [LARGE SCALE GENOMIC DNA]</scope>
    <source>
        <strain evidence="5 6">MSJ-6</strain>
    </source>
</reference>
<keyword evidence="1" id="KW-0805">Transcription regulation</keyword>
<evidence type="ECO:0000256" key="1">
    <source>
        <dbReference type="ARBA" id="ARBA00023015"/>
    </source>
</evidence>
<dbReference type="PROSITE" id="PS00041">
    <property type="entry name" value="HTH_ARAC_FAMILY_1"/>
    <property type="match status" value="1"/>
</dbReference>
<gene>
    <name evidence="5" type="ORF">KQJ23_20645</name>
</gene>
<dbReference type="RefSeq" id="WP_216480824.1">
    <property type="nucleotide sequence ID" value="NZ_JAHLQJ010000024.1"/>
</dbReference>
<dbReference type="SMART" id="SM00342">
    <property type="entry name" value="HTH_ARAC"/>
    <property type="match status" value="1"/>
</dbReference>
<accession>A0ABS6FVJ7</accession>
<comment type="caution">
    <text evidence="5">The sequence shown here is derived from an EMBL/GenBank/DDBJ whole genome shotgun (WGS) entry which is preliminary data.</text>
</comment>
<dbReference type="PANTHER" id="PTHR43280:SF2">
    <property type="entry name" value="HTH-TYPE TRANSCRIPTIONAL REGULATOR EXSA"/>
    <property type="match status" value="1"/>
</dbReference>
<proteinExistence type="predicted"/>
<dbReference type="PANTHER" id="PTHR43280">
    <property type="entry name" value="ARAC-FAMILY TRANSCRIPTIONAL REGULATOR"/>
    <property type="match status" value="1"/>
</dbReference>
<dbReference type="InterPro" id="IPR018062">
    <property type="entry name" value="HTH_AraC-typ_CS"/>
</dbReference>
<keyword evidence="3" id="KW-0804">Transcription</keyword>
<keyword evidence="6" id="KW-1185">Reference proteome</keyword>
<dbReference type="InterPro" id="IPR018060">
    <property type="entry name" value="HTH_AraC"/>
</dbReference>
<dbReference type="Proteomes" id="UP000743001">
    <property type="component" value="Unassembled WGS sequence"/>
</dbReference>
<dbReference type="Pfam" id="PF12833">
    <property type="entry name" value="HTH_18"/>
    <property type="match status" value="1"/>
</dbReference>
<sequence>MSSMLPIYLKSPHRLVIGGQFLSDEAWAHMERVIQDYELIIGVSGIIFMEIDRVVYEVKAGDILILQPGEKHRGYRLSLPGVSFYWFHFYPPECAEPPEKPDGYIPRYAACPHPSRVHILARQVLHAANGGYRLASAGDYFMTSLLIELAEQLEGTGAQPPFDPQLIRLLEWTRIHAMDEDISVQRIAEKMGYNREYLSRMFKRRFGLGLLSYIHKLKLEAAKEILSCTNHPVKQVADQVGMKDDKQFIKWFKRLSGVTPTEYRRAFHQTRLNKS</sequence>
<feature type="domain" description="HTH araC/xylS-type" evidence="4">
    <location>
        <begin position="167"/>
        <end position="266"/>
    </location>
</feature>
<dbReference type="EMBL" id="JAHLQJ010000024">
    <property type="protein sequence ID" value="MBU5674255.1"/>
    <property type="molecule type" value="Genomic_DNA"/>
</dbReference>
<protein>
    <submittedName>
        <fullName evidence="5">AraC family transcriptional regulator</fullName>
    </submittedName>
</protein>
<evidence type="ECO:0000259" key="4">
    <source>
        <dbReference type="PROSITE" id="PS01124"/>
    </source>
</evidence>
<evidence type="ECO:0000313" key="5">
    <source>
        <dbReference type="EMBL" id="MBU5674255.1"/>
    </source>
</evidence>